<evidence type="ECO:0000313" key="1">
    <source>
        <dbReference type="EMBL" id="ANG65937.1"/>
    </source>
</evidence>
<gene>
    <name evidence="1" type="ORF">M787_001170</name>
</gene>
<evidence type="ECO:0000313" key="2">
    <source>
        <dbReference type="Proteomes" id="UP000019147"/>
    </source>
</evidence>
<dbReference type="RefSeq" id="WP_021828637.1">
    <property type="nucleotide sequence ID" value="NZ_CP015840.1"/>
</dbReference>
<name>A0A173DYG8_9CHLA</name>
<dbReference type="AlphaFoldDB" id="A0A173DYG8"/>
<dbReference type="OrthoDB" id="18993at2"/>
<dbReference type="STRING" id="1143323.M787_001170"/>
<reference evidence="1 2" key="1">
    <citation type="journal article" date="2014" name="Syst. Appl. Microbiol.">
        <title>Evidence for the existence of two new members of the family Chlamydiaceae and proposal of Chlamydia avium sp. nov. and Chlamydia gallinacea sp. nov.</title>
        <authorList>
            <person name="Sachse K."/>
            <person name="Laroucau K."/>
            <person name="Riege K."/>
            <person name="Wehner S."/>
            <person name="Dilcher M."/>
            <person name="Creasy H.H."/>
            <person name="Weidmann M."/>
            <person name="Myers G."/>
            <person name="Vorimore F."/>
            <person name="Vicari N."/>
            <person name="Magnino S."/>
            <person name="Liebler-Tenorio E."/>
            <person name="Ruettger A."/>
            <person name="Bavoil P.M."/>
            <person name="Hufert F.T."/>
            <person name="Rossello-Mora R."/>
            <person name="Marz M."/>
        </authorList>
    </citation>
    <scope>NUCLEOTIDE SEQUENCE [LARGE SCALE GENOMIC DNA]</scope>
    <source>
        <strain evidence="1 2">08-1274/3</strain>
    </source>
</reference>
<dbReference type="KEGG" id="cgz:M787_001170"/>
<dbReference type="EMBL" id="CP015840">
    <property type="protein sequence ID" value="ANG65937.1"/>
    <property type="molecule type" value="Genomic_DNA"/>
</dbReference>
<proteinExistence type="predicted"/>
<organism evidence="1 2">
    <name type="scientific">Chlamydia gallinacea 08-1274/3</name>
    <dbReference type="NCBI Taxonomy" id="1143323"/>
    <lineage>
        <taxon>Bacteria</taxon>
        <taxon>Pseudomonadati</taxon>
        <taxon>Chlamydiota</taxon>
        <taxon>Chlamydiia</taxon>
        <taxon>Chlamydiales</taxon>
        <taxon>Chlamydiaceae</taxon>
        <taxon>Chlamydia/Chlamydophila group</taxon>
        <taxon>Chlamydia</taxon>
    </lineage>
</organism>
<accession>A0A173DYG8</accession>
<protein>
    <submittedName>
        <fullName evidence="1">Uncharacterized protein</fullName>
    </submittedName>
</protein>
<sequence length="73" mass="8333">MKAKKIKELSVEAELLKKMRDKAVALEEQKKRRVWVEKLIALPESTRAVSPSEVLDTPDVLRAIAEKIYEEGV</sequence>
<dbReference type="GeneID" id="81477913"/>
<dbReference type="Proteomes" id="UP000019147">
    <property type="component" value="Chromosome"/>
</dbReference>